<organism evidence="2 3">
    <name type="scientific">Aphanomyces stellatus</name>
    <dbReference type="NCBI Taxonomy" id="120398"/>
    <lineage>
        <taxon>Eukaryota</taxon>
        <taxon>Sar</taxon>
        <taxon>Stramenopiles</taxon>
        <taxon>Oomycota</taxon>
        <taxon>Saprolegniomycetes</taxon>
        <taxon>Saprolegniales</taxon>
        <taxon>Verrucalvaceae</taxon>
        <taxon>Aphanomyces</taxon>
    </lineage>
</organism>
<sequence length="236" mass="26088">MTKCFFNDCDNDVVPGLWKCEFHKNRGKCLAGDCQNQVYARSLCVRHGGKRQCQAADCTSNVRIGDFCSRHGAVSRKKRCNEPGCDKVAHARQKCVRHGGGRKCKVDGCDTHARIGGLCCRHGTTKDSGPVDESMKTEQLFVVTDLPRMCMLTKHLVPESPCSVSGFVMGLESTVVVPEVMPSQLFSLSLEDDWTISSDDKQDSMFELNRATSDALDGNILDDLFLDDLIPPPHFV</sequence>
<gene>
    <name evidence="2" type="primary">Aste57867_271</name>
    <name evidence="1" type="ORF">As57867_000271</name>
    <name evidence="2" type="ORF">ASTE57867_271</name>
</gene>
<dbReference type="PANTHER" id="PTHR31827:SF1">
    <property type="entry name" value="EMB|CAB89363.1"/>
    <property type="match status" value="1"/>
</dbReference>
<evidence type="ECO:0000313" key="2">
    <source>
        <dbReference type="EMBL" id="VFT77497.1"/>
    </source>
</evidence>
<dbReference type="OrthoDB" id="73726at2759"/>
<evidence type="ECO:0000313" key="3">
    <source>
        <dbReference type="Proteomes" id="UP000332933"/>
    </source>
</evidence>
<dbReference type="AlphaFoldDB" id="A0A485K263"/>
<dbReference type="Proteomes" id="UP000332933">
    <property type="component" value="Unassembled WGS sequence"/>
</dbReference>
<protein>
    <submittedName>
        <fullName evidence="2">Aste57867_271 protein</fullName>
    </submittedName>
</protein>
<evidence type="ECO:0000313" key="1">
    <source>
        <dbReference type="EMBL" id="KAF0720478.1"/>
    </source>
</evidence>
<reference evidence="1" key="2">
    <citation type="submission" date="2019-06" db="EMBL/GenBank/DDBJ databases">
        <title>Genomics analysis of Aphanomyces spp. identifies a new class of oomycete effector associated with host adaptation.</title>
        <authorList>
            <person name="Gaulin E."/>
        </authorList>
    </citation>
    <scope>NUCLEOTIDE SEQUENCE</scope>
    <source>
        <strain evidence="1">CBS 578.67</strain>
    </source>
</reference>
<accession>A0A485K263</accession>
<name>A0A485K263_9STRA</name>
<reference evidence="2 3" key="1">
    <citation type="submission" date="2019-03" db="EMBL/GenBank/DDBJ databases">
        <authorList>
            <person name="Gaulin E."/>
            <person name="Dumas B."/>
        </authorList>
    </citation>
    <scope>NUCLEOTIDE SEQUENCE [LARGE SCALE GENOMIC DNA]</scope>
    <source>
        <strain evidence="2">CBS 568.67</strain>
    </source>
</reference>
<dbReference type="EMBL" id="CAADRA010000011">
    <property type="protein sequence ID" value="VFT77497.1"/>
    <property type="molecule type" value="Genomic_DNA"/>
</dbReference>
<dbReference type="EMBL" id="VJMH01000011">
    <property type="protein sequence ID" value="KAF0720478.1"/>
    <property type="molecule type" value="Genomic_DNA"/>
</dbReference>
<keyword evidence="3" id="KW-1185">Reference proteome</keyword>
<proteinExistence type="predicted"/>
<dbReference type="PANTHER" id="PTHR31827">
    <property type="entry name" value="EMB|CAB89363.1"/>
    <property type="match status" value="1"/>
</dbReference>